<dbReference type="GO" id="GO:0032807">
    <property type="term" value="C:DNA ligase IV complex"/>
    <property type="evidence" value="ECO:0007669"/>
    <property type="project" value="TreeGrafter"/>
</dbReference>
<dbReference type="Pfam" id="PF01068">
    <property type="entry name" value="DNA_ligase_A_M"/>
    <property type="match status" value="1"/>
</dbReference>
<feature type="domain" description="ATP-dependent DNA ligase family profile" evidence="6">
    <location>
        <begin position="359"/>
        <end position="435"/>
    </location>
</feature>
<dbReference type="Gene3D" id="3.30.470.30">
    <property type="entry name" value="DNA ligase/mRNA capping enzyme"/>
    <property type="match status" value="1"/>
</dbReference>
<dbReference type="InterPro" id="IPR036599">
    <property type="entry name" value="DNA_ligase_N_sf"/>
</dbReference>
<dbReference type="Gene3D" id="1.10.3260.10">
    <property type="entry name" value="DNA ligase, ATP-dependent, N-terminal domain"/>
    <property type="match status" value="1"/>
</dbReference>
<dbReference type="PROSITE" id="PS50160">
    <property type="entry name" value="DNA_LIGASE_A3"/>
    <property type="match status" value="1"/>
</dbReference>
<reference evidence="7 8" key="1">
    <citation type="journal article" date="2014" name="BMC Genomics">
        <title>Comparative genome sequencing reveals chemotype-specific gene clusters in the toxigenic black mold Stachybotrys.</title>
        <authorList>
            <person name="Semeiks J."/>
            <person name="Borek D."/>
            <person name="Otwinowski Z."/>
            <person name="Grishin N.V."/>
        </authorList>
    </citation>
    <scope>NUCLEOTIDE SEQUENCE [LARGE SCALE GENOMIC DNA]</scope>
    <source>
        <strain evidence="8">CBS 109288 / IBT 7711</strain>
    </source>
</reference>
<evidence type="ECO:0000313" key="8">
    <source>
        <dbReference type="Proteomes" id="UP000028045"/>
    </source>
</evidence>
<evidence type="ECO:0000313" key="7">
    <source>
        <dbReference type="EMBL" id="KEY73852.1"/>
    </source>
</evidence>
<dbReference type="AlphaFoldDB" id="A0A084B8H3"/>
<dbReference type="GO" id="GO:0006303">
    <property type="term" value="P:double-strand break repair via nonhomologous end joining"/>
    <property type="evidence" value="ECO:0007669"/>
    <property type="project" value="TreeGrafter"/>
</dbReference>
<dbReference type="InterPro" id="IPR029710">
    <property type="entry name" value="LIG4"/>
</dbReference>
<keyword evidence="4" id="KW-0067">ATP-binding</keyword>
<gene>
    <name evidence="7" type="ORF">S7711_10132</name>
</gene>
<evidence type="ECO:0000256" key="1">
    <source>
        <dbReference type="ARBA" id="ARBA00007572"/>
    </source>
</evidence>
<proteinExistence type="inferred from homology"/>
<evidence type="ECO:0000256" key="3">
    <source>
        <dbReference type="ARBA" id="ARBA00022741"/>
    </source>
</evidence>
<dbReference type="InterPro" id="IPR012308">
    <property type="entry name" value="DNA_ligase_ATP-dep_N"/>
</dbReference>
<dbReference type="Pfam" id="PF04675">
    <property type="entry name" value="DNA_ligase_A_N"/>
    <property type="match status" value="1"/>
</dbReference>
<keyword evidence="3" id="KW-0547">Nucleotide-binding</keyword>
<dbReference type="OrthoDB" id="5003716at2759"/>
<dbReference type="InterPro" id="IPR012340">
    <property type="entry name" value="NA-bd_OB-fold"/>
</dbReference>
<dbReference type="InterPro" id="IPR012310">
    <property type="entry name" value="DNA_ligase_ATP-dep_cent"/>
</dbReference>
<protein>
    <recommendedName>
        <fullName evidence="6">ATP-dependent DNA ligase family profile domain-containing protein</fullName>
    </recommendedName>
</protein>
<dbReference type="Proteomes" id="UP000028045">
    <property type="component" value="Unassembled WGS sequence"/>
</dbReference>
<evidence type="ECO:0000256" key="2">
    <source>
        <dbReference type="ARBA" id="ARBA00022598"/>
    </source>
</evidence>
<dbReference type="GO" id="GO:0006310">
    <property type="term" value="P:DNA recombination"/>
    <property type="evidence" value="ECO:0007669"/>
    <property type="project" value="InterPro"/>
</dbReference>
<comment type="similarity">
    <text evidence="1">Belongs to the ATP-dependent DNA ligase family.</text>
</comment>
<dbReference type="Gene3D" id="2.40.50.140">
    <property type="entry name" value="Nucleic acid-binding proteins"/>
    <property type="match status" value="1"/>
</dbReference>
<accession>A0A084B8H3</accession>
<feature type="non-terminal residue" evidence="7">
    <location>
        <position position="646"/>
    </location>
</feature>
<dbReference type="GO" id="GO:0006297">
    <property type="term" value="P:nucleotide-excision repair, DNA gap filling"/>
    <property type="evidence" value="ECO:0007669"/>
    <property type="project" value="TreeGrafter"/>
</dbReference>
<evidence type="ECO:0000256" key="5">
    <source>
        <dbReference type="ARBA" id="ARBA00023242"/>
    </source>
</evidence>
<dbReference type="Gene3D" id="3.30.1490.70">
    <property type="match status" value="1"/>
</dbReference>
<keyword evidence="8" id="KW-1185">Reference proteome</keyword>
<dbReference type="PANTHER" id="PTHR45997:SF2">
    <property type="entry name" value="ATP DEPENDENT DNA LIGASE DOMAIN PROTEIN (AFU_ORTHOLOGUE AFUA_5G02430)"/>
    <property type="match status" value="1"/>
</dbReference>
<organism evidence="7 8">
    <name type="scientific">Stachybotrys chartarum (strain CBS 109288 / IBT 7711)</name>
    <name type="common">Toxic black mold</name>
    <name type="synonym">Stilbospora chartarum</name>
    <dbReference type="NCBI Taxonomy" id="1280523"/>
    <lineage>
        <taxon>Eukaryota</taxon>
        <taxon>Fungi</taxon>
        <taxon>Dikarya</taxon>
        <taxon>Ascomycota</taxon>
        <taxon>Pezizomycotina</taxon>
        <taxon>Sordariomycetes</taxon>
        <taxon>Hypocreomycetidae</taxon>
        <taxon>Hypocreales</taxon>
        <taxon>Stachybotryaceae</taxon>
        <taxon>Stachybotrys</taxon>
    </lineage>
</organism>
<evidence type="ECO:0000256" key="4">
    <source>
        <dbReference type="ARBA" id="ARBA00022840"/>
    </source>
</evidence>
<dbReference type="HOGENOM" id="CLU_004299_3_0_1"/>
<dbReference type="SUPFAM" id="SSF50249">
    <property type="entry name" value="Nucleic acid-binding proteins"/>
    <property type="match status" value="1"/>
</dbReference>
<dbReference type="SUPFAM" id="SSF56091">
    <property type="entry name" value="DNA ligase/mRNA capping enzyme, catalytic domain"/>
    <property type="match status" value="1"/>
</dbReference>
<dbReference type="GO" id="GO:0005524">
    <property type="term" value="F:ATP binding"/>
    <property type="evidence" value="ECO:0007669"/>
    <property type="project" value="UniProtKB-KW"/>
</dbReference>
<keyword evidence="5" id="KW-0539">Nucleus</keyword>
<dbReference type="GO" id="GO:0003677">
    <property type="term" value="F:DNA binding"/>
    <property type="evidence" value="ECO:0007669"/>
    <property type="project" value="InterPro"/>
</dbReference>
<dbReference type="PANTHER" id="PTHR45997">
    <property type="entry name" value="DNA LIGASE 4"/>
    <property type="match status" value="1"/>
</dbReference>
<sequence>MSFPFNLLCDLLNRLETIPKSSSVDRTQEIQARTVVSWFYKHDEAIPRRGSEAIAFLSCLFPERRPDRVFGLSAIQLEKIIEQAQCLGSSRMKDLQRWKANDGADFASCVERVMKITDCEPRLGPNVTLDEIDEILDQIAASSPFSSVALKEKIKRKYTQSIRRDNLLSRLFQRLISSEAKWMIRMLSKNYSPAHVPETVAMSEFHFLLPDILRFQSTIQAAVELLDTSTIRCMPIQPAADARDGLREVARQELKPQVGTIAVRSIYEKARSINHCCQLAGARRMSVERKYDGEYCQIHVDLNESGACIKIFSKSGRDSTNDRIGVHLPLRDSLGLNTIECKIKKQCILEGELLVWNDDHAIAQRWEGLVLKGCDDPYFSFNRSKSFIKLKKDYIPGLGDTADFVIIGGSRDAREERELGIGKLWWTAFYLACVENKNEFECSNSKPIFRIVDLVDRHGISKDDIVHLNRHGYFGRTPFATSILEFDVIIEPGRKLQPTDLFKYPFTVEVVGAGFDKPANAAYFTLRFPRVLKIHEDRSFRHAASFEELQEMARECQRIPDDLQREEETWLRILRSGTHLGKKWRESRRGRSSSLANGYVDKQGVWDQKLVGTAAGSLHEGNNFHSSSKRKIASENLTGGSLVKRA</sequence>
<keyword evidence="2" id="KW-0436">Ligase</keyword>
<dbReference type="EMBL" id="KL647725">
    <property type="protein sequence ID" value="KEY73852.1"/>
    <property type="molecule type" value="Genomic_DNA"/>
</dbReference>
<dbReference type="GO" id="GO:0003910">
    <property type="term" value="F:DNA ligase (ATP) activity"/>
    <property type="evidence" value="ECO:0007669"/>
    <property type="project" value="InterPro"/>
</dbReference>
<evidence type="ECO:0000259" key="6">
    <source>
        <dbReference type="PROSITE" id="PS50160"/>
    </source>
</evidence>
<name>A0A084B8H3_STACB</name>